<evidence type="ECO:0000256" key="1">
    <source>
        <dbReference type="ARBA" id="ARBA00010243"/>
    </source>
</evidence>
<dbReference type="GO" id="GO:0008237">
    <property type="term" value="F:metallopeptidase activity"/>
    <property type="evidence" value="ECO:0007669"/>
    <property type="project" value="UniProtKB-KW"/>
</dbReference>
<dbReference type="EMBL" id="RXNT01000016">
    <property type="protein sequence ID" value="RTR28071.1"/>
    <property type="molecule type" value="Genomic_DNA"/>
</dbReference>
<dbReference type="GO" id="GO:0006508">
    <property type="term" value="P:proteolysis"/>
    <property type="evidence" value="ECO:0007669"/>
    <property type="project" value="UniProtKB-KW"/>
</dbReference>
<gene>
    <name evidence="8" type="ORF">EKG37_17355</name>
</gene>
<reference evidence="8 9" key="1">
    <citation type="submission" date="2018-12" db="EMBL/GenBank/DDBJ databases">
        <title>Bacillus yapensis draft genome sequence.</title>
        <authorList>
            <person name="Yu L."/>
            <person name="Xu X."/>
            <person name="Tang X."/>
        </authorList>
    </citation>
    <scope>NUCLEOTIDE SEQUENCE [LARGE SCALE GENOMIC DNA]</scope>
    <source>
        <strain evidence="8 9">XXST-01</strain>
    </source>
</reference>
<dbReference type="PANTHER" id="PTHR30471:SF3">
    <property type="entry name" value="UPF0758 PROTEIN YEES-RELATED"/>
    <property type="match status" value="1"/>
</dbReference>
<keyword evidence="3" id="KW-0479">Metal-binding</keyword>
<dbReference type="RefSeq" id="WP_126410075.1">
    <property type="nucleotide sequence ID" value="NZ_RXNT01000016.1"/>
</dbReference>
<keyword evidence="9" id="KW-1185">Reference proteome</keyword>
<comment type="caution">
    <text evidence="8">The sequence shown here is derived from an EMBL/GenBank/DDBJ whole genome shotgun (WGS) entry which is preliminary data.</text>
</comment>
<feature type="domain" description="MPN" evidence="7">
    <location>
        <begin position="112"/>
        <end position="169"/>
    </location>
</feature>
<evidence type="ECO:0000256" key="2">
    <source>
        <dbReference type="ARBA" id="ARBA00022670"/>
    </source>
</evidence>
<evidence type="ECO:0000256" key="4">
    <source>
        <dbReference type="ARBA" id="ARBA00022801"/>
    </source>
</evidence>
<dbReference type="InterPro" id="IPR001405">
    <property type="entry name" value="UPF0758"/>
</dbReference>
<comment type="similarity">
    <text evidence="1">Belongs to the UPF0758 family.</text>
</comment>
<keyword evidence="4" id="KW-0378">Hydrolase</keyword>
<organism evidence="8 9">
    <name type="scientific">Bacillus yapensis</name>
    <dbReference type="NCBI Taxonomy" id="2492960"/>
    <lineage>
        <taxon>Bacteria</taxon>
        <taxon>Bacillati</taxon>
        <taxon>Bacillota</taxon>
        <taxon>Bacilli</taxon>
        <taxon>Bacillales</taxon>
        <taxon>Bacillaceae</taxon>
        <taxon>Bacillus</taxon>
    </lineage>
</organism>
<keyword evidence="2" id="KW-0645">Protease</keyword>
<evidence type="ECO:0000313" key="9">
    <source>
        <dbReference type="Proteomes" id="UP000271374"/>
    </source>
</evidence>
<dbReference type="GO" id="GO:0046872">
    <property type="term" value="F:metal ion binding"/>
    <property type="evidence" value="ECO:0007669"/>
    <property type="project" value="UniProtKB-KW"/>
</dbReference>
<dbReference type="Gene3D" id="3.40.140.10">
    <property type="entry name" value="Cytidine Deaminase, domain 2"/>
    <property type="match status" value="1"/>
</dbReference>
<keyword evidence="5" id="KW-0862">Zinc</keyword>
<dbReference type="OrthoDB" id="9804482at2"/>
<dbReference type="PANTHER" id="PTHR30471">
    <property type="entry name" value="DNA REPAIR PROTEIN RADC"/>
    <property type="match status" value="1"/>
</dbReference>
<evidence type="ECO:0000259" key="7">
    <source>
        <dbReference type="PROSITE" id="PS50249"/>
    </source>
</evidence>
<protein>
    <submittedName>
        <fullName evidence="8">JAB domain-containing protein</fullName>
    </submittedName>
</protein>
<proteinExistence type="inferred from homology"/>
<dbReference type="InterPro" id="IPR037518">
    <property type="entry name" value="MPN"/>
</dbReference>
<dbReference type="Pfam" id="PF04002">
    <property type="entry name" value="RadC"/>
    <property type="match status" value="1"/>
</dbReference>
<dbReference type="Proteomes" id="UP000271374">
    <property type="component" value="Unassembled WGS sequence"/>
</dbReference>
<name>A0A3S0JSK2_9BACI</name>
<dbReference type="PROSITE" id="PS50249">
    <property type="entry name" value="MPN"/>
    <property type="match status" value="1"/>
</dbReference>
<dbReference type="AlphaFoldDB" id="A0A3S0JSK2"/>
<evidence type="ECO:0000256" key="3">
    <source>
        <dbReference type="ARBA" id="ARBA00022723"/>
    </source>
</evidence>
<evidence type="ECO:0000313" key="8">
    <source>
        <dbReference type="EMBL" id="RTR28071.1"/>
    </source>
</evidence>
<accession>A0A3S0JSK2</accession>
<dbReference type="InterPro" id="IPR025657">
    <property type="entry name" value="RadC_JAB"/>
</dbReference>
<evidence type="ECO:0000256" key="6">
    <source>
        <dbReference type="ARBA" id="ARBA00023049"/>
    </source>
</evidence>
<evidence type="ECO:0000256" key="5">
    <source>
        <dbReference type="ARBA" id="ARBA00022833"/>
    </source>
</evidence>
<sequence length="169" mass="19113">MNLQLATSYTRKDAGILSESQQRLYELGGVFESLSDSEVLHLILGSGTKNHPLEEVVNEILELKNEYGLKGLTPEFLCNRVSGFTQRRAESFLAGLELGKRIYTQETAIRLVIRSPEDSANILMDMRFLKQEHFVALYLNAKYEVIGKKTIFIGSLNSSIVHPREIVRP</sequence>
<keyword evidence="6" id="KW-0482">Metalloprotease</keyword>